<accession>A0A563VLL0</accession>
<feature type="signal peptide" evidence="1">
    <location>
        <begin position="1"/>
        <end position="29"/>
    </location>
</feature>
<evidence type="ECO:0000313" key="4">
    <source>
        <dbReference type="Proteomes" id="UP000320055"/>
    </source>
</evidence>
<proteinExistence type="predicted"/>
<organism evidence="3 4">
    <name type="scientific">Hyella patelloides LEGE 07179</name>
    <dbReference type="NCBI Taxonomy" id="945734"/>
    <lineage>
        <taxon>Bacteria</taxon>
        <taxon>Bacillati</taxon>
        <taxon>Cyanobacteriota</taxon>
        <taxon>Cyanophyceae</taxon>
        <taxon>Pleurocapsales</taxon>
        <taxon>Hyellaceae</taxon>
        <taxon>Hyella</taxon>
    </lineage>
</organism>
<name>A0A563VLL0_9CYAN</name>
<sequence>MNTKLTRKILAATITSLILVVVTASPVIAEEPIDSTEYSYPYCCDSTHGRHRGSYSRRYNTDKIETLNGEVVSVDTYKSPRGIAQGIHLLVNTGEETIEVHLGPSWYLEERDFEIAPEDKIAITGSRIDFNGEQGIIARQLKKGNETLVLRDEYGYPLWRGQGRGWRQ</sequence>
<dbReference type="InterPro" id="IPR058837">
    <property type="entry name" value="MamS_MamX_dom"/>
</dbReference>
<keyword evidence="1" id="KW-0732">Signal</keyword>
<dbReference type="OrthoDB" id="5455132at2"/>
<dbReference type="AlphaFoldDB" id="A0A563VLL0"/>
<keyword evidence="4" id="KW-1185">Reference proteome</keyword>
<dbReference type="EMBL" id="CAACVJ010000048">
    <property type="protein sequence ID" value="VEP12301.1"/>
    <property type="molecule type" value="Genomic_DNA"/>
</dbReference>
<evidence type="ECO:0000256" key="1">
    <source>
        <dbReference type="SAM" id="SignalP"/>
    </source>
</evidence>
<evidence type="ECO:0000313" key="3">
    <source>
        <dbReference type="EMBL" id="VEP12301.1"/>
    </source>
</evidence>
<evidence type="ECO:0000259" key="2">
    <source>
        <dbReference type="Pfam" id="PF26390"/>
    </source>
</evidence>
<gene>
    <name evidence="3" type="ORF">H1P_1410016</name>
</gene>
<feature type="domain" description="Magnetosome protein MamS/MamX" evidence="2">
    <location>
        <begin position="64"/>
        <end position="148"/>
    </location>
</feature>
<reference evidence="3 4" key="1">
    <citation type="submission" date="2019-01" db="EMBL/GenBank/DDBJ databases">
        <authorList>
            <person name="Brito A."/>
        </authorList>
    </citation>
    <scope>NUCLEOTIDE SEQUENCE [LARGE SCALE GENOMIC DNA]</scope>
    <source>
        <strain evidence="3">1</strain>
    </source>
</reference>
<protein>
    <recommendedName>
        <fullName evidence="2">Magnetosome protein MamS/MamX domain-containing protein</fullName>
    </recommendedName>
</protein>
<dbReference type="Proteomes" id="UP000320055">
    <property type="component" value="Unassembled WGS sequence"/>
</dbReference>
<dbReference type="RefSeq" id="WP_144870214.1">
    <property type="nucleotide sequence ID" value="NZ_LR213893.1"/>
</dbReference>
<feature type="chain" id="PRO_5022141609" description="Magnetosome protein MamS/MamX domain-containing protein" evidence="1">
    <location>
        <begin position="30"/>
        <end position="168"/>
    </location>
</feature>
<dbReference type="Pfam" id="PF26390">
    <property type="entry name" value="MamS_MamX"/>
    <property type="match status" value="1"/>
</dbReference>